<keyword evidence="1" id="KW-0472">Membrane</keyword>
<sequence>MENPMKFYKPNNKEYYYYNYYNYNKLGNKGMVSFFASILSVFIYTSIFYYTFNLSISTLFHNSKFWFLISNTLIIIIAVDYGAFSSSSSLNDNTQHPHDENNKKVEELVIITNEVSQKKRKE</sequence>
<feature type="transmembrane region" description="Helical" evidence="1">
    <location>
        <begin position="64"/>
        <end position="84"/>
    </location>
</feature>
<organism evidence="2 3">
    <name type="scientific">Cannabis sativa</name>
    <name type="common">Hemp</name>
    <name type="synonym">Marijuana</name>
    <dbReference type="NCBI Taxonomy" id="3483"/>
    <lineage>
        <taxon>Eukaryota</taxon>
        <taxon>Viridiplantae</taxon>
        <taxon>Streptophyta</taxon>
        <taxon>Embryophyta</taxon>
        <taxon>Tracheophyta</taxon>
        <taxon>Spermatophyta</taxon>
        <taxon>Magnoliopsida</taxon>
        <taxon>eudicotyledons</taxon>
        <taxon>Gunneridae</taxon>
        <taxon>Pentapetalae</taxon>
        <taxon>rosids</taxon>
        <taxon>fabids</taxon>
        <taxon>Rosales</taxon>
        <taxon>Cannabaceae</taxon>
        <taxon>Cannabis</taxon>
    </lineage>
</organism>
<evidence type="ECO:0000313" key="3">
    <source>
        <dbReference type="Proteomes" id="UP000583929"/>
    </source>
</evidence>
<evidence type="ECO:0000256" key="1">
    <source>
        <dbReference type="SAM" id="Phobius"/>
    </source>
</evidence>
<keyword evidence="3" id="KW-1185">Reference proteome</keyword>
<name>A0A7J6GIB7_CANSA</name>
<dbReference type="EMBL" id="JAATIQ010000107">
    <property type="protein sequence ID" value="KAF4381859.1"/>
    <property type="molecule type" value="Genomic_DNA"/>
</dbReference>
<comment type="caution">
    <text evidence="2">The sequence shown here is derived from an EMBL/GenBank/DDBJ whole genome shotgun (WGS) entry which is preliminary data.</text>
</comment>
<dbReference type="Proteomes" id="UP000583929">
    <property type="component" value="Unassembled WGS sequence"/>
</dbReference>
<keyword evidence="1" id="KW-0812">Transmembrane</keyword>
<gene>
    <name evidence="2" type="ORF">G4B88_001154</name>
</gene>
<dbReference type="PANTHER" id="PTHR35997">
    <property type="entry name" value="COTTON FIBER PROTEIN-RELATED"/>
    <property type="match status" value="1"/>
</dbReference>
<dbReference type="AlphaFoldDB" id="A0A7J6GIB7"/>
<dbReference type="PANTHER" id="PTHR35997:SF6">
    <property type="entry name" value="COTTON FIBER PROTEIN"/>
    <property type="match status" value="1"/>
</dbReference>
<keyword evidence="1" id="KW-1133">Transmembrane helix</keyword>
<accession>A0A7J6GIB7</accession>
<protein>
    <submittedName>
        <fullName evidence="2">Uncharacterized protein</fullName>
    </submittedName>
</protein>
<proteinExistence type="predicted"/>
<evidence type="ECO:0000313" key="2">
    <source>
        <dbReference type="EMBL" id="KAF4381859.1"/>
    </source>
</evidence>
<feature type="transmembrane region" description="Helical" evidence="1">
    <location>
        <begin position="31"/>
        <end position="52"/>
    </location>
</feature>
<reference evidence="2 3" key="1">
    <citation type="journal article" date="2020" name="bioRxiv">
        <title>Sequence and annotation of 42 cannabis genomes reveals extensive copy number variation in cannabinoid synthesis and pathogen resistance genes.</title>
        <authorList>
            <person name="Mckernan K.J."/>
            <person name="Helbert Y."/>
            <person name="Kane L.T."/>
            <person name="Ebling H."/>
            <person name="Zhang L."/>
            <person name="Liu B."/>
            <person name="Eaton Z."/>
            <person name="Mclaughlin S."/>
            <person name="Kingan S."/>
            <person name="Baybayan P."/>
            <person name="Concepcion G."/>
            <person name="Jordan M."/>
            <person name="Riva A."/>
            <person name="Barbazuk W."/>
            <person name="Harkins T."/>
        </authorList>
    </citation>
    <scope>NUCLEOTIDE SEQUENCE [LARGE SCALE GENOMIC DNA]</scope>
    <source>
        <strain evidence="3">cv. Jamaican Lion 4</strain>
        <tissue evidence="2">Leaf</tissue>
    </source>
</reference>